<evidence type="ECO:0000313" key="4">
    <source>
        <dbReference type="EMBL" id="KAK2600212.1"/>
    </source>
</evidence>
<dbReference type="PANTHER" id="PTHR42840">
    <property type="entry name" value="NAD(P)-BINDING ROSSMANN-FOLD SUPERFAMILY PROTEIN-RELATED"/>
    <property type="match status" value="1"/>
</dbReference>
<evidence type="ECO:0000259" key="2">
    <source>
        <dbReference type="Pfam" id="PF01408"/>
    </source>
</evidence>
<dbReference type="InterPro" id="IPR036291">
    <property type="entry name" value="NAD(P)-bd_dom_sf"/>
</dbReference>
<feature type="domain" description="GFO/IDH/MocA-like oxidoreductase" evidence="3">
    <location>
        <begin position="158"/>
        <end position="273"/>
    </location>
</feature>
<dbReference type="GO" id="GO:0000166">
    <property type="term" value="F:nucleotide binding"/>
    <property type="evidence" value="ECO:0007669"/>
    <property type="project" value="InterPro"/>
</dbReference>
<dbReference type="Proteomes" id="UP001251528">
    <property type="component" value="Unassembled WGS sequence"/>
</dbReference>
<evidence type="ECO:0000313" key="5">
    <source>
        <dbReference type="Proteomes" id="UP001251528"/>
    </source>
</evidence>
<sequence>MTQPIGVAIVGSGLFAREQHLPAALTNDLIILRALYSRSLKSAQETASTITDHPQPDLYSEDSPSQKFSDLLTRTDIQAFIIALPIVSQPAFIEAALSAGKHVLAEKPIAKDVATARNLISHYQNLPTPLNGVKPVFAVAENYRFMPRFIYAAEQVASLGKVTHFSAKIMSLMKDENKYYKTSWREKPEYQGGFLLDGGVHHAAATRLFLRGTQNTPVSVRALTAQVQKHLPPIDTVSAVVRTAGGAIGTYYHSAGTLMNSLEWDIACEKGTVKSSGDVVTVKRVGEEKGEERTFEWTSGVKEEVRVWVESILEGRGVDGMQSAEEALGDLEFLERMFTSGERGGEEERYELQTVGVER</sequence>
<dbReference type="GO" id="GO:0005737">
    <property type="term" value="C:cytoplasm"/>
    <property type="evidence" value="ECO:0007669"/>
    <property type="project" value="TreeGrafter"/>
</dbReference>
<protein>
    <recommendedName>
        <fullName evidence="6">NAD(P)-binding protein</fullName>
    </recommendedName>
</protein>
<dbReference type="EMBL" id="JASWJB010000080">
    <property type="protein sequence ID" value="KAK2600212.1"/>
    <property type="molecule type" value="Genomic_DNA"/>
</dbReference>
<dbReference type="SUPFAM" id="SSF51735">
    <property type="entry name" value="NAD(P)-binding Rossmann-fold domains"/>
    <property type="match status" value="1"/>
</dbReference>
<gene>
    <name evidence="4" type="ORF">QQS21_005086</name>
</gene>
<dbReference type="Pfam" id="PF01408">
    <property type="entry name" value="GFO_IDH_MocA"/>
    <property type="match status" value="1"/>
</dbReference>
<keyword evidence="5" id="KW-1185">Reference proteome</keyword>
<proteinExistence type="inferred from homology"/>
<dbReference type="InterPro" id="IPR055170">
    <property type="entry name" value="GFO_IDH_MocA-like_dom"/>
</dbReference>
<dbReference type="Pfam" id="PF22725">
    <property type="entry name" value="GFO_IDH_MocA_C3"/>
    <property type="match status" value="1"/>
</dbReference>
<dbReference type="InterPro" id="IPR000683">
    <property type="entry name" value="Gfo/Idh/MocA-like_OxRdtase_N"/>
</dbReference>
<dbReference type="GO" id="GO:0006740">
    <property type="term" value="P:NADPH regeneration"/>
    <property type="evidence" value="ECO:0007669"/>
    <property type="project" value="TreeGrafter"/>
</dbReference>
<dbReference type="PANTHER" id="PTHR42840:SF5">
    <property type="entry name" value="NAD(P)-BINDING ROSSMANN-FOLD SUPERFAMILY PROTEIN"/>
    <property type="match status" value="1"/>
</dbReference>
<organism evidence="4 5">
    <name type="scientific">Conoideocrella luteorostrata</name>
    <dbReference type="NCBI Taxonomy" id="1105319"/>
    <lineage>
        <taxon>Eukaryota</taxon>
        <taxon>Fungi</taxon>
        <taxon>Dikarya</taxon>
        <taxon>Ascomycota</taxon>
        <taxon>Pezizomycotina</taxon>
        <taxon>Sordariomycetes</taxon>
        <taxon>Hypocreomycetidae</taxon>
        <taxon>Hypocreales</taxon>
        <taxon>Clavicipitaceae</taxon>
        <taxon>Conoideocrella</taxon>
    </lineage>
</organism>
<evidence type="ECO:0008006" key="6">
    <source>
        <dbReference type="Google" id="ProtNLM"/>
    </source>
</evidence>
<dbReference type="Gene3D" id="3.30.360.10">
    <property type="entry name" value="Dihydrodipicolinate Reductase, domain 2"/>
    <property type="match status" value="1"/>
</dbReference>
<reference evidence="4" key="1">
    <citation type="submission" date="2023-06" db="EMBL/GenBank/DDBJ databases">
        <title>Conoideocrella luteorostrata (Hypocreales: Clavicipitaceae), a potential biocontrol fungus for elongate hemlock scale in United States Christmas tree production areas.</title>
        <authorList>
            <person name="Barrett H."/>
            <person name="Lovett B."/>
            <person name="Macias A.M."/>
            <person name="Stajich J.E."/>
            <person name="Kasson M.T."/>
        </authorList>
    </citation>
    <scope>NUCLEOTIDE SEQUENCE</scope>
    <source>
        <strain evidence="4">ARSEF 14590</strain>
    </source>
</reference>
<name>A0AAJ0G168_9HYPO</name>
<accession>A0AAJ0G168</accession>
<comment type="caution">
    <text evidence="4">The sequence shown here is derived from an EMBL/GenBank/DDBJ whole genome shotgun (WGS) entry which is preliminary data.</text>
</comment>
<comment type="similarity">
    <text evidence="1">Belongs to the Gfo/Idh/MocA family.</text>
</comment>
<evidence type="ECO:0000256" key="1">
    <source>
        <dbReference type="ARBA" id="ARBA00010928"/>
    </source>
</evidence>
<dbReference type="SUPFAM" id="SSF55347">
    <property type="entry name" value="Glyceraldehyde-3-phosphate dehydrogenase-like, C-terminal domain"/>
    <property type="match status" value="1"/>
</dbReference>
<dbReference type="GO" id="GO:0016491">
    <property type="term" value="F:oxidoreductase activity"/>
    <property type="evidence" value="ECO:0007669"/>
    <property type="project" value="TreeGrafter"/>
</dbReference>
<feature type="domain" description="Gfo/Idh/MocA-like oxidoreductase N-terminal" evidence="2">
    <location>
        <begin position="5"/>
        <end position="122"/>
    </location>
</feature>
<evidence type="ECO:0000259" key="3">
    <source>
        <dbReference type="Pfam" id="PF22725"/>
    </source>
</evidence>
<dbReference type="Gene3D" id="3.40.50.720">
    <property type="entry name" value="NAD(P)-binding Rossmann-like Domain"/>
    <property type="match status" value="1"/>
</dbReference>
<dbReference type="AlphaFoldDB" id="A0AAJ0G168"/>